<comment type="caution">
    <text evidence="2">The sequence shown here is derived from an EMBL/GenBank/DDBJ whole genome shotgun (WGS) entry which is preliminary data.</text>
</comment>
<feature type="chain" id="PRO_5045598523" description="VCBS repeat-containing protein" evidence="1">
    <location>
        <begin position="23"/>
        <end position="221"/>
    </location>
</feature>
<reference evidence="2 3" key="1">
    <citation type="journal article" date="2021" name="Int. J. Syst. Evol. Microbiol.">
        <title>Steroidobacter gossypii sp. nov., isolated from soil of cotton cropping field.</title>
        <authorList>
            <person name="Huang R."/>
            <person name="Yang S."/>
            <person name="Zhen C."/>
            <person name="Liu W."/>
        </authorList>
    </citation>
    <scope>NUCLEOTIDE SEQUENCE [LARGE SCALE GENOMIC DNA]</scope>
    <source>
        <strain evidence="2 3">S1-65</strain>
    </source>
</reference>
<accession>A0ABS1X3H5</accession>
<keyword evidence="1" id="KW-0732">Signal</keyword>
<dbReference type="EMBL" id="JAEVLS010000006">
    <property type="protein sequence ID" value="MBM0107773.1"/>
    <property type="molecule type" value="Genomic_DNA"/>
</dbReference>
<protein>
    <recommendedName>
        <fullName evidence="4">VCBS repeat-containing protein</fullName>
    </recommendedName>
</protein>
<sequence length="221" mass="24398">MKSFVVTIALALLLVAGVAAQAQRQKQAYVEIKSEPQTELCVSARQAVHELRDGTNDGLFAKFRDPRTRSTSDVQVAGLSFPALQAKTFATVDDAATERSREVTFYHLDLDNDGSPEMITVVTGGHGAAGDGDTFSILQHDLLSAPQPVRNDEFIQVALQLGGRTHTFYGKQLQFDPAYYMHPFVFRGKHYLLIEGNRASDRPHLVVELLPGASLETRCYF</sequence>
<organism evidence="2 3">
    <name type="scientific">Steroidobacter gossypii</name>
    <dbReference type="NCBI Taxonomy" id="2805490"/>
    <lineage>
        <taxon>Bacteria</taxon>
        <taxon>Pseudomonadati</taxon>
        <taxon>Pseudomonadota</taxon>
        <taxon>Gammaproteobacteria</taxon>
        <taxon>Steroidobacterales</taxon>
        <taxon>Steroidobacteraceae</taxon>
        <taxon>Steroidobacter</taxon>
    </lineage>
</organism>
<dbReference type="Proteomes" id="UP000661077">
    <property type="component" value="Unassembled WGS sequence"/>
</dbReference>
<evidence type="ECO:0000313" key="2">
    <source>
        <dbReference type="EMBL" id="MBM0107773.1"/>
    </source>
</evidence>
<gene>
    <name evidence="2" type="ORF">JM946_23760</name>
</gene>
<evidence type="ECO:0000313" key="3">
    <source>
        <dbReference type="Proteomes" id="UP000661077"/>
    </source>
</evidence>
<name>A0ABS1X3H5_9GAMM</name>
<proteinExistence type="predicted"/>
<keyword evidence="3" id="KW-1185">Reference proteome</keyword>
<evidence type="ECO:0008006" key="4">
    <source>
        <dbReference type="Google" id="ProtNLM"/>
    </source>
</evidence>
<dbReference type="RefSeq" id="WP_203169890.1">
    <property type="nucleotide sequence ID" value="NZ_JAEVLS010000006.1"/>
</dbReference>
<feature type="signal peptide" evidence="1">
    <location>
        <begin position="1"/>
        <end position="22"/>
    </location>
</feature>
<evidence type="ECO:0000256" key="1">
    <source>
        <dbReference type="SAM" id="SignalP"/>
    </source>
</evidence>